<reference key="2">
    <citation type="submission" date="2011-10" db="EMBL/GenBank/DDBJ databases">
        <title>The genome and transcriptome sequence of Clonorchis sinensis provide insights into the carcinogenic liver fluke.</title>
        <authorList>
            <person name="Wang X."/>
            <person name="Huang Y."/>
            <person name="Chen W."/>
            <person name="Liu H."/>
            <person name="Guo L."/>
            <person name="Chen Y."/>
            <person name="Luo F."/>
            <person name="Zhou W."/>
            <person name="Sun J."/>
            <person name="Mao Q."/>
            <person name="Liang P."/>
            <person name="Zhou C."/>
            <person name="Tian Y."/>
            <person name="Men J."/>
            <person name="Lv X."/>
            <person name="Huang L."/>
            <person name="Zhou J."/>
            <person name="Hu Y."/>
            <person name="Li R."/>
            <person name="Zhang F."/>
            <person name="Lei H."/>
            <person name="Li X."/>
            <person name="Hu X."/>
            <person name="Liang C."/>
            <person name="Xu J."/>
            <person name="Wu Z."/>
            <person name="Yu X."/>
        </authorList>
    </citation>
    <scope>NUCLEOTIDE SEQUENCE</scope>
    <source>
        <strain>Henan</strain>
    </source>
</reference>
<organism evidence="1 2">
    <name type="scientific">Clonorchis sinensis</name>
    <name type="common">Chinese liver fluke</name>
    <dbReference type="NCBI Taxonomy" id="79923"/>
    <lineage>
        <taxon>Eukaryota</taxon>
        <taxon>Metazoa</taxon>
        <taxon>Spiralia</taxon>
        <taxon>Lophotrochozoa</taxon>
        <taxon>Platyhelminthes</taxon>
        <taxon>Trematoda</taxon>
        <taxon>Digenea</taxon>
        <taxon>Opisthorchiida</taxon>
        <taxon>Opisthorchiata</taxon>
        <taxon>Opisthorchiidae</taxon>
        <taxon>Clonorchis</taxon>
    </lineage>
</organism>
<evidence type="ECO:0000313" key="2">
    <source>
        <dbReference type="Proteomes" id="UP000008909"/>
    </source>
</evidence>
<name>G7YVJ6_CLOSI</name>
<sequence length="101" mass="11471">MIVDSDASLPYMAPSDGRCGMKELLFVNVMGSCKFWTSQTEVTFGLLHLQEENKLQFNVSFVFMPWSLRTPLVPVCEHPVRNVNAPPTIRLPDELPAKLHR</sequence>
<protein>
    <submittedName>
        <fullName evidence="1">Uncharacterized protein</fullName>
    </submittedName>
</protein>
<reference evidence="1" key="1">
    <citation type="journal article" date="2011" name="Genome Biol.">
        <title>The draft genome of the carcinogenic human liver fluke Clonorchis sinensis.</title>
        <authorList>
            <person name="Wang X."/>
            <person name="Chen W."/>
            <person name="Huang Y."/>
            <person name="Sun J."/>
            <person name="Men J."/>
            <person name="Liu H."/>
            <person name="Luo F."/>
            <person name="Guo L."/>
            <person name="Lv X."/>
            <person name="Deng C."/>
            <person name="Zhou C."/>
            <person name="Fan Y."/>
            <person name="Li X."/>
            <person name="Huang L."/>
            <person name="Hu Y."/>
            <person name="Liang C."/>
            <person name="Hu X."/>
            <person name="Xu J."/>
            <person name="Yu X."/>
        </authorList>
    </citation>
    <scope>NUCLEOTIDE SEQUENCE [LARGE SCALE GENOMIC DNA]</scope>
    <source>
        <strain evidence="1">Henan</strain>
    </source>
</reference>
<evidence type="ECO:0000313" key="1">
    <source>
        <dbReference type="EMBL" id="GAA56976.1"/>
    </source>
</evidence>
<keyword evidence="2" id="KW-1185">Reference proteome</keyword>
<dbReference type="Proteomes" id="UP000008909">
    <property type="component" value="Unassembled WGS sequence"/>
</dbReference>
<gene>
    <name evidence="1" type="ORF">CLF_111925</name>
</gene>
<proteinExistence type="predicted"/>
<accession>G7YVJ6</accession>
<dbReference type="EMBL" id="DF144475">
    <property type="protein sequence ID" value="GAA56976.1"/>
    <property type="molecule type" value="Genomic_DNA"/>
</dbReference>
<dbReference type="AlphaFoldDB" id="G7YVJ6"/>